<dbReference type="Proteomes" id="UP001149090">
    <property type="component" value="Unassembled WGS sequence"/>
</dbReference>
<dbReference type="SMART" id="SM00225">
    <property type="entry name" value="BTB"/>
    <property type="match status" value="1"/>
</dbReference>
<feature type="domain" description="BTB" evidence="1">
    <location>
        <begin position="29"/>
        <end position="100"/>
    </location>
</feature>
<reference evidence="3" key="1">
    <citation type="submission" date="2022-10" db="EMBL/GenBank/DDBJ databases">
        <title>Novel sulphate-reducing endosymbionts in the free-living metamonad Anaeramoeba.</title>
        <authorList>
            <person name="Jerlstrom-Hultqvist J."/>
            <person name="Cepicka I."/>
            <person name="Gallot-Lavallee L."/>
            <person name="Salas-Leiva D."/>
            <person name="Curtis B.A."/>
            <person name="Zahonova K."/>
            <person name="Pipaliya S."/>
            <person name="Dacks J."/>
            <person name="Roger A.J."/>
        </authorList>
    </citation>
    <scope>NUCLEOTIDE SEQUENCE</scope>
    <source>
        <strain evidence="3">BMAN</strain>
    </source>
</reference>
<dbReference type="Pfam" id="PF00651">
    <property type="entry name" value="BTB"/>
    <property type="match status" value="1"/>
</dbReference>
<dbReference type="InterPro" id="IPR052407">
    <property type="entry name" value="BTB_POZ_domain_cont_9"/>
</dbReference>
<dbReference type="AlphaFoldDB" id="A0A9Q0LDJ3"/>
<dbReference type="PROSITE" id="PS51886">
    <property type="entry name" value="TLDC"/>
    <property type="match status" value="1"/>
</dbReference>
<evidence type="ECO:0008006" key="5">
    <source>
        <dbReference type="Google" id="ProtNLM"/>
    </source>
</evidence>
<dbReference type="InterPro" id="IPR011333">
    <property type="entry name" value="SKP1/BTB/POZ_sf"/>
</dbReference>
<gene>
    <name evidence="3" type="ORF">M0811_10937</name>
</gene>
<dbReference type="OrthoDB" id="45365at2759"/>
<dbReference type="Gene3D" id="3.30.710.10">
    <property type="entry name" value="Potassium Channel Kv1.1, Chain A"/>
    <property type="match status" value="1"/>
</dbReference>
<dbReference type="PANTHER" id="PTHR46306:SF1">
    <property type="entry name" value="BTB_POZ DOMAIN-CONTAINING PROTEIN 9"/>
    <property type="match status" value="1"/>
</dbReference>
<dbReference type="SMART" id="SM00875">
    <property type="entry name" value="BACK"/>
    <property type="match status" value="1"/>
</dbReference>
<name>A0A9Q0LDJ3_ANAIG</name>
<dbReference type="PANTHER" id="PTHR46306">
    <property type="entry name" value="BTB/POZ DOMAIN-CONTAINING PROTEIN 9"/>
    <property type="match status" value="1"/>
</dbReference>
<dbReference type="Gene3D" id="1.25.40.420">
    <property type="match status" value="1"/>
</dbReference>
<evidence type="ECO:0000259" key="2">
    <source>
        <dbReference type="PROSITE" id="PS51886"/>
    </source>
</evidence>
<dbReference type="InterPro" id="IPR000210">
    <property type="entry name" value="BTB/POZ_dom"/>
</dbReference>
<dbReference type="EMBL" id="JAPDFW010000095">
    <property type="protein sequence ID" value="KAJ5070465.1"/>
    <property type="molecule type" value="Genomic_DNA"/>
</dbReference>
<dbReference type="InterPro" id="IPR006571">
    <property type="entry name" value="TLDc_dom"/>
</dbReference>
<evidence type="ECO:0000259" key="1">
    <source>
        <dbReference type="PROSITE" id="PS50097"/>
    </source>
</evidence>
<dbReference type="Pfam" id="PF07534">
    <property type="entry name" value="TLD"/>
    <property type="match status" value="1"/>
</dbReference>
<sequence>MSFYYEKKTNLLEFNKEAHPFSQLATKTSDFKITIQENNQEEVILTHRFILALQSDYFKAMFQTGMQESTSHELLLKDVSIQIFKKIILFIYTGKVELNYDILLDFLINFRRFLINDLELEKAASNFIAQNIEISNVVNIFRFAKFYKFQILVNSCIKFIKKNINIFLKERYLFLSLNYEELLDILDQNDLEVDELELLKETLIWWNRYPYSDFATMEDLNPKEPTQEYLEMKQELLSRIRFCAIFPKKLFKNKEILEQLPQDLIMKFEDFHSQRTELSQDPLIEENPSYFSILAPDRSSKNFLPRFVFQESHILNNENLIYNYLNTWIYNPHFFKMRLGYSGKRDGFDSRIFHSLCDNKRNTLVLIKTSDFVVGCFTKIGFASDSQFWNSKRFHEVHRYNFIFDPDAFFFKFDLQNGVVDRFVEKSLNTLQYDIDYGPVFGSSWIWTNLGNRSLKMNSEYFQINEIEVFF</sequence>
<dbReference type="CDD" id="cd18186">
    <property type="entry name" value="BTB_POZ_ZBTB_KLHL-like"/>
    <property type="match status" value="1"/>
</dbReference>
<comment type="caution">
    <text evidence="3">The sequence shown here is derived from an EMBL/GenBank/DDBJ whole genome shotgun (WGS) entry which is preliminary data.</text>
</comment>
<feature type="domain" description="TLDc" evidence="2">
    <location>
        <begin position="313"/>
        <end position="471"/>
    </location>
</feature>
<keyword evidence="4" id="KW-1185">Reference proteome</keyword>
<dbReference type="PROSITE" id="PS50097">
    <property type="entry name" value="BTB"/>
    <property type="match status" value="1"/>
</dbReference>
<organism evidence="3 4">
    <name type="scientific">Anaeramoeba ignava</name>
    <name type="common">Anaerobic marine amoeba</name>
    <dbReference type="NCBI Taxonomy" id="1746090"/>
    <lineage>
        <taxon>Eukaryota</taxon>
        <taxon>Metamonada</taxon>
        <taxon>Anaeramoebidae</taxon>
        <taxon>Anaeramoeba</taxon>
    </lineage>
</organism>
<dbReference type="GO" id="GO:0005737">
    <property type="term" value="C:cytoplasm"/>
    <property type="evidence" value="ECO:0007669"/>
    <property type="project" value="TreeGrafter"/>
</dbReference>
<dbReference type="SUPFAM" id="SSF54695">
    <property type="entry name" value="POZ domain"/>
    <property type="match status" value="1"/>
</dbReference>
<protein>
    <recommendedName>
        <fullName evidence="5">BTB domain-containing protein</fullName>
    </recommendedName>
</protein>
<evidence type="ECO:0000313" key="3">
    <source>
        <dbReference type="EMBL" id="KAJ5070465.1"/>
    </source>
</evidence>
<evidence type="ECO:0000313" key="4">
    <source>
        <dbReference type="Proteomes" id="UP001149090"/>
    </source>
</evidence>
<proteinExistence type="predicted"/>
<dbReference type="Pfam" id="PF07707">
    <property type="entry name" value="BACK"/>
    <property type="match status" value="1"/>
</dbReference>
<dbReference type="InterPro" id="IPR011705">
    <property type="entry name" value="BACK"/>
</dbReference>
<accession>A0A9Q0LDJ3</accession>